<feature type="transmembrane region" description="Helical" evidence="7">
    <location>
        <begin position="233"/>
        <end position="255"/>
    </location>
</feature>
<feature type="transmembrane region" description="Helical" evidence="7">
    <location>
        <begin position="203"/>
        <end position="221"/>
    </location>
</feature>
<evidence type="ECO:0000256" key="5">
    <source>
        <dbReference type="ARBA" id="ARBA00023065"/>
    </source>
</evidence>
<evidence type="ECO:0000259" key="8">
    <source>
        <dbReference type="Pfam" id="PF00999"/>
    </source>
</evidence>
<dbReference type="PANTHER" id="PTHR32468:SF0">
    <property type="entry name" value="K(+)_H(+) ANTIPORTER 1"/>
    <property type="match status" value="1"/>
</dbReference>
<dbReference type="RefSeq" id="WP_284915580.1">
    <property type="nucleotide sequence ID" value="NZ_CP126980.1"/>
</dbReference>
<keyword evidence="4 7" id="KW-1133">Transmembrane helix</keyword>
<feature type="transmembrane region" description="Helical" evidence="7">
    <location>
        <begin position="36"/>
        <end position="55"/>
    </location>
</feature>
<evidence type="ECO:0000313" key="10">
    <source>
        <dbReference type="Proteomes" id="UP001240150"/>
    </source>
</evidence>
<protein>
    <submittedName>
        <fullName evidence="9">Cation:proton antiporter</fullName>
    </submittedName>
</protein>
<dbReference type="PANTHER" id="PTHR32468">
    <property type="entry name" value="CATION/H + ANTIPORTER"/>
    <property type="match status" value="1"/>
</dbReference>
<feature type="transmembrane region" description="Helical" evidence="7">
    <location>
        <begin position="288"/>
        <end position="308"/>
    </location>
</feature>
<dbReference type="Gene3D" id="1.20.1530.20">
    <property type="match status" value="1"/>
</dbReference>
<name>A0ABY8WBQ8_9ACTN</name>
<feature type="transmembrane region" description="Helical" evidence="7">
    <location>
        <begin position="261"/>
        <end position="281"/>
    </location>
</feature>
<dbReference type="InterPro" id="IPR006153">
    <property type="entry name" value="Cation/H_exchanger_TM"/>
</dbReference>
<evidence type="ECO:0000256" key="2">
    <source>
        <dbReference type="ARBA" id="ARBA00022448"/>
    </source>
</evidence>
<dbReference type="InterPro" id="IPR050794">
    <property type="entry name" value="CPA2_transporter"/>
</dbReference>
<organism evidence="9 10">
    <name type="scientific">Actinoplanes oblitus</name>
    <dbReference type="NCBI Taxonomy" id="3040509"/>
    <lineage>
        <taxon>Bacteria</taxon>
        <taxon>Bacillati</taxon>
        <taxon>Actinomycetota</taxon>
        <taxon>Actinomycetes</taxon>
        <taxon>Micromonosporales</taxon>
        <taxon>Micromonosporaceae</taxon>
        <taxon>Actinoplanes</taxon>
    </lineage>
</organism>
<dbReference type="InterPro" id="IPR038770">
    <property type="entry name" value="Na+/solute_symporter_sf"/>
</dbReference>
<evidence type="ECO:0000256" key="4">
    <source>
        <dbReference type="ARBA" id="ARBA00022989"/>
    </source>
</evidence>
<evidence type="ECO:0000256" key="7">
    <source>
        <dbReference type="SAM" id="Phobius"/>
    </source>
</evidence>
<keyword evidence="5" id="KW-0406">Ion transport</keyword>
<keyword evidence="10" id="KW-1185">Reference proteome</keyword>
<dbReference type="Proteomes" id="UP001240150">
    <property type="component" value="Chromosome"/>
</dbReference>
<proteinExistence type="predicted"/>
<reference evidence="9 10" key="1">
    <citation type="submission" date="2023-06" db="EMBL/GenBank/DDBJ databases">
        <authorList>
            <person name="Yushchuk O."/>
            <person name="Binda E."/>
            <person name="Ruckert-Reed C."/>
            <person name="Fedorenko V."/>
            <person name="Kalinowski J."/>
            <person name="Marinelli F."/>
        </authorList>
    </citation>
    <scope>NUCLEOTIDE SEQUENCE [LARGE SCALE GENOMIC DNA]</scope>
    <source>
        <strain evidence="9 10">NRRL 3884</strain>
    </source>
</reference>
<gene>
    <name evidence="9" type="ORF">ACTOB_006397</name>
</gene>
<keyword evidence="2" id="KW-0813">Transport</keyword>
<feature type="domain" description="Cation/H+ exchanger transmembrane" evidence="8">
    <location>
        <begin position="17"/>
        <end position="401"/>
    </location>
</feature>
<feature type="transmembrane region" description="Helical" evidence="7">
    <location>
        <begin position="75"/>
        <end position="92"/>
    </location>
</feature>
<dbReference type="EMBL" id="CP126980">
    <property type="protein sequence ID" value="WIM94377.1"/>
    <property type="molecule type" value="Genomic_DNA"/>
</dbReference>
<feature type="transmembrane region" description="Helical" evidence="7">
    <location>
        <begin position="140"/>
        <end position="162"/>
    </location>
</feature>
<comment type="subcellular location">
    <subcellularLocation>
        <location evidence="1">Membrane</location>
        <topology evidence="1">Multi-pass membrane protein</topology>
    </subcellularLocation>
</comment>
<evidence type="ECO:0000313" key="9">
    <source>
        <dbReference type="EMBL" id="WIM94377.1"/>
    </source>
</evidence>
<dbReference type="Pfam" id="PF00999">
    <property type="entry name" value="Na_H_Exchanger"/>
    <property type="match status" value="1"/>
</dbReference>
<keyword evidence="6 7" id="KW-0472">Membrane</keyword>
<evidence type="ECO:0000256" key="1">
    <source>
        <dbReference type="ARBA" id="ARBA00004141"/>
    </source>
</evidence>
<feature type="transmembrane region" description="Helical" evidence="7">
    <location>
        <begin position="174"/>
        <end position="197"/>
    </location>
</feature>
<evidence type="ECO:0000256" key="6">
    <source>
        <dbReference type="ARBA" id="ARBA00023136"/>
    </source>
</evidence>
<keyword evidence="3 7" id="KW-0812">Transmembrane</keyword>
<feature type="transmembrane region" description="Helical" evidence="7">
    <location>
        <begin position="104"/>
        <end position="128"/>
    </location>
</feature>
<feature type="transmembrane region" description="Helical" evidence="7">
    <location>
        <begin position="314"/>
        <end position="337"/>
    </location>
</feature>
<feature type="transmembrane region" description="Helical" evidence="7">
    <location>
        <begin position="6"/>
        <end position="24"/>
    </location>
</feature>
<evidence type="ECO:0000256" key="3">
    <source>
        <dbReference type="ARBA" id="ARBA00022692"/>
    </source>
</evidence>
<sequence>MTGLLLAGHVLVAGAVMLLAGLIGRRAARAVGQPTVVGEIVVGMLLGPALLGALWPDARDTLLPARVLGVLREVGHAGLVLFLVGVAHELRLSGERLRDRAIGWTTAATLVPSVLAGLAFGLGLLRFGGSEFVGPAPTSAFVLMMVLALTVSAVPVLARVLADRGLTGTRTGRLAMTAAVIVDALAWLTLAVALGIAKGGSDGIVSAAVVLVAGLVVTLLVRRLLRQDIVTRLVGRAPWVTAVLLAAAALAAAAAAETWGLTAIFGAFLVGLMVPAGSAAWDPPVRRITGAGLWLVPIFFVTTGLKVWTGSGGVPWLVAGVATGLAVLAKIGGGYLVSRWGGEDRADALRLGVLLNTRGLTEIVLLQAGYSAGVLTATLYLALLLMALVTTALTGPLLTLITARAGAAREEDRHVVVG</sequence>
<accession>A0ABY8WBQ8</accession>